<sequence length="216" mass="24685">MGITLHATVDEALAHNIWRHVTDILNQMETALENIHSKGLIEASDIVLWKGKGDQFTTNFSSKTTWKATRGIRPKVDWYKGMWFSQATPKYSVLAWLAIKNRLTTGDTMLSWNVGADPSCVLCHEPLETRNHLFFTCKYSAEVWSGLTHKLPSRKFSTTWEVVIKLLLDTSLGNDILFLIRYTFQLTLHSIWTDRNSRRHGEVATSSALLVCFIDK</sequence>
<accession>A0ABD1BTS3</accession>
<gene>
    <name evidence="2" type="ORF">V5N11_003304</name>
</gene>
<evidence type="ECO:0000259" key="1">
    <source>
        <dbReference type="Pfam" id="PF13966"/>
    </source>
</evidence>
<dbReference type="InterPro" id="IPR026960">
    <property type="entry name" value="RVT-Znf"/>
</dbReference>
<evidence type="ECO:0000313" key="3">
    <source>
        <dbReference type="Proteomes" id="UP001558713"/>
    </source>
</evidence>
<name>A0ABD1BTS3_CARAN</name>
<keyword evidence="3" id="KW-1185">Reference proteome</keyword>
<dbReference type="Pfam" id="PF13966">
    <property type="entry name" value="zf-RVT"/>
    <property type="match status" value="1"/>
</dbReference>
<dbReference type="AlphaFoldDB" id="A0ABD1BTS3"/>
<organism evidence="2 3">
    <name type="scientific">Cardamine amara subsp. amara</name>
    <dbReference type="NCBI Taxonomy" id="228776"/>
    <lineage>
        <taxon>Eukaryota</taxon>
        <taxon>Viridiplantae</taxon>
        <taxon>Streptophyta</taxon>
        <taxon>Embryophyta</taxon>
        <taxon>Tracheophyta</taxon>
        <taxon>Spermatophyta</taxon>
        <taxon>Magnoliopsida</taxon>
        <taxon>eudicotyledons</taxon>
        <taxon>Gunneridae</taxon>
        <taxon>Pentapetalae</taxon>
        <taxon>rosids</taxon>
        <taxon>malvids</taxon>
        <taxon>Brassicales</taxon>
        <taxon>Brassicaceae</taxon>
        <taxon>Cardamineae</taxon>
        <taxon>Cardamine</taxon>
    </lineage>
</organism>
<protein>
    <recommendedName>
        <fullName evidence="1">Reverse transcriptase zinc-binding domain-containing protein</fullName>
    </recommendedName>
</protein>
<dbReference type="Proteomes" id="UP001558713">
    <property type="component" value="Unassembled WGS sequence"/>
</dbReference>
<feature type="domain" description="Reverse transcriptase zinc-binding" evidence="1">
    <location>
        <begin position="60"/>
        <end position="144"/>
    </location>
</feature>
<evidence type="ECO:0000313" key="2">
    <source>
        <dbReference type="EMBL" id="KAL1220596.1"/>
    </source>
</evidence>
<comment type="caution">
    <text evidence="2">The sequence shown here is derived from an EMBL/GenBank/DDBJ whole genome shotgun (WGS) entry which is preliminary data.</text>
</comment>
<dbReference type="EMBL" id="JBANAX010000150">
    <property type="protein sequence ID" value="KAL1220596.1"/>
    <property type="molecule type" value="Genomic_DNA"/>
</dbReference>
<reference evidence="2 3" key="1">
    <citation type="submission" date="2024-04" db="EMBL/GenBank/DDBJ databases">
        <title>Genome assembly C_amara_ONT_v2.</title>
        <authorList>
            <person name="Yant L."/>
            <person name="Moore C."/>
            <person name="Slenker M."/>
        </authorList>
    </citation>
    <scope>NUCLEOTIDE SEQUENCE [LARGE SCALE GENOMIC DNA]</scope>
    <source>
        <tissue evidence="2">Leaf</tissue>
    </source>
</reference>
<proteinExistence type="predicted"/>